<dbReference type="STRING" id="68214.AVL59_13490"/>
<dbReference type="KEGG" id="sgs:AVL59_13490"/>
<accession>A0A1B1AV82</accession>
<evidence type="ECO:0000313" key="5">
    <source>
        <dbReference type="Proteomes" id="UP001519309"/>
    </source>
</evidence>
<keyword evidence="2" id="KW-0808">Transferase</keyword>
<dbReference type="EMBL" id="JAGGLP010000008">
    <property type="protein sequence ID" value="MBP2051253.1"/>
    <property type="molecule type" value="Genomic_DNA"/>
</dbReference>
<dbReference type="Proteomes" id="UP000092659">
    <property type="component" value="Chromosome"/>
</dbReference>
<feature type="domain" description="N-acetyltransferase" evidence="1">
    <location>
        <begin position="31"/>
        <end position="193"/>
    </location>
</feature>
<sequence length="225" mass="24981">MPMAASPLSAYPPLNVQVHTPRLSLLGATDELLERLVPTVRKGVVGQPPWPFDDPISLYADSPEREWGWLQGVWRGRGRVSANFWRLYFVVVVNGEPVGMQDLIGTDFAAFGTVHTFSWLSPDVRGGGLGKEMRQAVLHLAFDGLGAREASSDAFFDNHASNRVSQALGYVPNGVAWDTRRGEPAEIKQWRLTRQQWIKRRRDDINLVAVGECLPVLGIDPPPTD</sequence>
<dbReference type="AlphaFoldDB" id="A0A1B1AV82"/>
<dbReference type="InterPro" id="IPR051908">
    <property type="entry name" value="Ribosomal_N-acetyltransferase"/>
</dbReference>
<dbReference type="EMBL" id="CP016279">
    <property type="protein sequence ID" value="ANP50499.1"/>
    <property type="molecule type" value="Genomic_DNA"/>
</dbReference>
<dbReference type="PANTHER" id="PTHR43441">
    <property type="entry name" value="RIBOSOMAL-PROTEIN-SERINE ACETYLTRANSFERASE"/>
    <property type="match status" value="1"/>
</dbReference>
<dbReference type="GO" id="GO:0005737">
    <property type="term" value="C:cytoplasm"/>
    <property type="evidence" value="ECO:0007669"/>
    <property type="project" value="TreeGrafter"/>
</dbReference>
<dbReference type="PROSITE" id="PS51186">
    <property type="entry name" value="GNAT"/>
    <property type="match status" value="1"/>
</dbReference>
<keyword evidence="5" id="KW-1185">Reference proteome</keyword>
<organism evidence="2 4">
    <name type="scientific">Streptomyces griseochromogenes</name>
    <dbReference type="NCBI Taxonomy" id="68214"/>
    <lineage>
        <taxon>Bacteria</taxon>
        <taxon>Bacillati</taxon>
        <taxon>Actinomycetota</taxon>
        <taxon>Actinomycetes</taxon>
        <taxon>Kitasatosporales</taxon>
        <taxon>Streptomycetaceae</taxon>
        <taxon>Streptomyces</taxon>
    </lineage>
</organism>
<dbReference type="OrthoDB" id="3466127at2"/>
<gene>
    <name evidence="2" type="ORF">AVL59_13490</name>
    <name evidence="3" type="ORF">J2Z21_004224</name>
</gene>
<proteinExistence type="predicted"/>
<evidence type="ECO:0000313" key="2">
    <source>
        <dbReference type="EMBL" id="ANP50499.1"/>
    </source>
</evidence>
<dbReference type="Pfam" id="PF13302">
    <property type="entry name" value="Acetyltransf_3"/>
    <property type="match status" value="1"/>
</dbReference>
<evidence type="ECO:0000313" key="3">
    <source>
        <dbReference type="EMBL" id="MBP2051253.1"/>
    </source>
</evidence>
<evidence type="ECO:0000313" key="4">
    <source>
        <dbReference type="Proteomes" id="UP000092659"/>
    </source>
</evidence>
<dbReference type="GO" id="GO:0008999">
    <property type="term" value="F:protein-N-terminal-alanine acetyltransferase activity"/>
    <property type="evidence" value="ECO:0007669"/>
    <property type="project" value="TreeGrafter"/>
</dbReference>
<dbReference type="GO" id="GO:1990189">
    <property type="term" value="F:protein N-terminal-serine acetyltransferase activity"/>
    <property type="evidence" value="ECO:0007669"/>
    <property type="project" value="TreeGrafter"/>
</dbReference>
<dbReference type="PANTHER" id="PTHR43441:SF11">
    <property type="entry name" value="RIBOSOMAL-PROTEIN-SERINE ACETYLTRANSFERASE"/>
    <property type="match status" value="1"/>
</dbReference>
<dbReference type="InterPro" id="IPR000182">
    <property type="entry name" value="GNAT_dom"/>
</dbReference>
<reference evidence="2 4" key="1">
    <citation type="submission" date="2016-06" db="EMBL/GenBank/DDBJ databases">
        <title>Complete genome sequence of Streptomyces griseochromogenes ATCC 14511, the Blasticidin S producer.</title>
        <authorList>
            <person name="Wu L."/>
        </authorList>
    </citation>
    <scope>NUCLEOTIDE SEQUENCE [LARGE SCALE GENOMIC DNA]</scope>
    <source>
        <strain evidence="2 4">ATCC 14511</strain>
    </source>
</reference>
<name>A0A1B1AV82_9ACTN</name>
<protein>
    <submittedName>
        <fullName evidence="2 3">Acetyltransferase</fullName>
    </submittedName>
</protein>
<dbReference type="Proteomes" id="UP001519309">
    <property type="component" value="Unassembled WGS sequence"/>
</dbReference>
<dbReference type="Gene3D" id="3.40.630.30">
    <property type="match status" value="1"/>
</dbReference>
<dbReference type="InterPro" id="IPR016181">
    <property type="entry name" value="Acyl_CoA_acyltransferase"/>
</dbReference>
<dbReference type="SUPFAM" id="SSF55729">
    <property type="entry name" value="Acyl-CoA N-acyltransferases (Nat)"/>
    <property type="match status" value="1"/>
</dbReference>
<evidence type="ECO:0000259" key="1">
    <source>
        <dbReference type="PROSITE" id="PS51186"/>
    </source>
</evidence>
<reference evidence="3 5" key="2">
    <citation type="submission" date="2021-03" db="EMBL/GenBank/DDBJ databases">
        <title>Genomic Encyclopedia of Type Strains, Phase IV (KMG-IV): sequencing the most valuable type-strain genomes for metagenomic binning, comparative biology and taxonomic classification.</title>
        <authorList>
            <person name="Goeker M."/>
        </authorList>
    </citation>
    <scope>NUCLEOTIDE SEQUENCE [LARGE SCALE GENOMIC DNA]</scope>
    <source>
        <strain evidence="3 5">DSM 40499</strain>
    </source>
</reference>